<gene>
    <name evidence="2" type="ORF">PMG25_23970</name>
</gene>
<dbReference type="InterPro" id="IPR021257">
    <property type="entry name" value="DUF2809"/>
</dbReference>
<protein>
    <submittedName>
        <fullName evidence="2">DUF2809 domain-containing protein</fullName>
    </submittedName>
</protein>
<evidence type="ECO:0000313" key="2">
    <source>
        <dbReference type="EMBL" id="MDJ1177155.1"/>
    </source>
</evidence>
<evidence type="ECO:0000256" key="1">
    <source>
        <dbReference type="SAM" id="Phobius"/>
    </source>
</evidence>
<dbReference type="EMBL" id="JAQOSO010000120">
    <property type="protein sequence ID" value="MDJ1177155.1"/>
    <property type="molecule type" value="Genomic_DNA"/>
</dbReference>
<feature type="transmembrane region" description="Helical" evidence="1">
    <location>
        <begin position="66"/>
        <end position="85"/>
    </location>
</feature>
<dbReference type="Pfam" id="PF10990">
    <property type="entry name" value="DUF2809"/>
    <property type="match status" value="1"/>
</dbReference>
<keyword evidence="1" id="KW-0812">Transmembrane</keyword>
<accession>A0ABT7BDK2</accession>
<feature type="transmembrane region" description="Helical" evidence="1">
    <location>
        <begin position="105"/>
        <end position="124"/>
    </location>
</feature>
<keyword evidence="3" id="KW-1185">Reference proteome</keyword>
<organism evidence="2 3">
    <name type="scientific">Roseofilum capinflatum BLCC-M114</name>
    <dbReference type="NCBI Taxonomy" id="3022440"/>
    <lineage>
        <taxon>Bacteria</taxon>
        <taxon>Bacillati</taxon>
        <taxon>Cyanobacteriota</taxon>
        <taxon>Cyanophyceae</taxon>
        <taxon>Desertifilales</taxon>
        <taxon>Desertifilaceae</taxon>
        <taxon>Roseofilum</taxon>
        <taxon>Roseofilum capinflatum</taxon>
    </lineage>
</organism>
<name>A0ABT7BDK2_9CYAN</name>
<feature type="transmembrane region" description="Helical" evidence="1">
    <location>
        <begin position="41"/>
        <end position="59"/>
    </location>
</feature>
<feature type="transmembrane region" description="Helical" evidence="1">
    <location>
        <begin position="12"/>
        <end position="29"/>
    </location>
</feature>
<keyword evidence="1" id="KW-1133">Transmembrane helix</keyword>
<keyword evidence="1" id="KW-0472">Membrane</keyword>
<evidence type="ECO:0000313" key="3">
    <source>
        <dbReference type="Proteomes" id="UP001235849"/>
    </source>
</evidence>
<reference evidence="2 3" key="1">
    <citation type="submission" date="2023-01" db="EMBL/GenBank/DDBJ databases">
        <title>Novel diversity within Roseofilum (Cyanobacteria; Desertifilaceae) from marine benthic mats with descriptions of four novel species.</title>
        <authorList>
            <person name="Wang Y."/>
            <person name="Berthold D.E."/>
            <person name="Hu J."/>
            <person name="Lefler F.W."/>
            <person name="Laughinghouse H.D. IV."/>
        </authorList>
    </citation>
    <scope>NUCLEOTIDE SEQUENCE [LARGE SCALE GENOMIC DNA]</scope>
    <source>
        <strain evidence="2 3">BLCC-M114</strain>
    </source>
</reference>
<dbReference type="Proteomes" id="UP001235849">
    <property type="component" value="Unassembled WGS sequence"/>
</dbReference>
<comment type="caution">
    <text evidence="2">The sequence shown here is derived from an EMBL/GenBank/DDBJ whole genome shotgun (WGS) entry which is preliminary data.</text>
</comment>
<sequence length="135" mass="15855">MELQIKAYRRWLFVSLMGIIPLGMATKFYRGWGEGWINDYAGGILYEILWMILVTLAWPRLKLWKVAIAVFLFTCFLEVLQLWHPPLLQAMRSTLLGKLILGTTFVWWDFPHYAIGCFLGWFGLHELQKSLKPPH</sequence>
<proteinExistence type="predicted"/>
<dbReference type="RefSeq" id="WP_283769400.1">
    <property type="nucleotide sequence ID" value="NZ_JAQOSO010000120.1"/>
</dbReference>